<evidence type="ECO:0000256" key="2">
    <source>
        <dbReference type="ARBA" id="ARBA00022603"/>
    </source>
</evidence>
<dbReference type="GO" id="GO:0032259">
    <property type="term" value="P:methylation"/>
    <property type="evidence" value="ECO:0007669"/>
    <property type="project" value="UniProtKB-KW"/>
</dbReference>
<reference evidence="5" key="1">
    <citation type="journal article" date="2015" name="Nature">
        <title>Complex archaea that bridge the gap between prokaryotes and eukaryotes.</title>
        <authorList>
            <person name="Spang A."/>
            <person name="Saw J.H."/>
            <person name="Jorgensen S.L."/>
            <person name="Zaremba-Niedzwiedzka K."/>
            <person name="Martijn J."/>
            <person name="Lind A.E."/>
            <person name="van Eijk R."/>
            <person name="Schleper C."/>
            <person name="Guy L."/>
            <person name="Ettema T.J."/>
        </authorList>
    </citation>
    <scope>NUCLEOTIDE SEQUENCE</scope>
</reference>
<dbReference type="InterPro" id="IPR002941">
    <property type="entry name" value="DNA_methylase_N4/N6"/>
</dbReference>
<dbReference type="PROSITE" id="PS00092">
    <property type="entry name" value="N6_MTASE"/>
    <property type="match status" value="1"/>
</dbReference>
<evidence type="ECO:0000313" key="5">
    <source>
        <dbReference type="EMBL" id="KKM22072.1"/>
    </source>
</evidence>
<evidence type="ECO:0000256" key="1">
    <source>
        <dbReference type="ARBA" id="ARBA00006594"/>
    </source>
</evidence>
<dbReference type="PRINTS" id="PR00508">
    <property type="entry name" value="S21N4MTFRASE"/>
</dbReference>
<dbReference type="GO" id="GO:0008170">
    <property type="term" value="F:N-methyltransferase activity"/>
    <property type="evidence" value="ECO:0007669"/>
    <property type="project" value="InterPro"/>
</dbReference>
<dbReference type="Gene3D" id="3.40.50.150">
    <property type="entry name" value="Vaccinia Virus protein VP39"/>
    <property type="match status" value="1"/>
</dbReference>
<evidence type="ECO:0000256" key="3">
    <source>
        <dbReference type="ARBA" id="ARBA00022679"/>
    </source>
</evidence>
<dbReference type="AlphaFoldDB" id="A0A0F9I3J9"/>
<protein>
    <recommendedName>
        <fullName evidence="4">DNA methylase N-4/N-6 domain-containing protein</fullName>
    </recommendedName>
</protein>
<evidence type="ECO:0000259" key="4">
    <source>
        <dbReference type="Pfam" id="PF01555"/>
    </source>
</evidence>
<dbReference type="Pfam" id="PF01555">
    <property type="entry name" value="N6_N4_Mtase"/>
    <property type="match status" value="1"/>
</dbReference>
<dbReference type="InterPro" id="IPR001091">
    <property type="entry name" value="RM_Methyltransferase"/>
</dbReference>
<dbReference type="InterPro" id="IPR029063">
    <property type="entry name" value="SAM-dependent_MTases_sf"/>
</dbReference>
<organism evidence="5">
    <name type="scientific">marine sediment metagenome</name>
    <dbReference type="NCBI Taxonomy" id="412755"/>
    <lineage>
        <taxon>unclassified sequences</taxon>
        <taxon>metagenomes</taxon>
        <taxon>ecological metagenomes</taxon>
    </lineage>
</organism>
<keyword evidence="3" id="KW-0808">Transferase</keyword>
<proteinExistence type="inferred from homology"/>
<dbReference type="GO" id="GO:0003677">
    <property type="term" value="F:DNA binding"/>
    <property type="evidence" value="ECO:0007669"/>
    <property type="project" value="InterPro"/>
</dbReference>
<dbReference type="PANTHER" id="PTHR13370:SF3">
    <property type="entry name" value="TRNA (GUANINE(10)-N2)-METHYLTRANSFERASE HOMOLOG"/>
    <property type="match status" value="1"/>
</dbReference>
<keyword evidence="2" id="KW-0489">Methyltransferase</keyword>
<sequence>MIKPYFQESNFILYHGEVLKIISQFEKEEVNFDLIYADPPYFLSNDGITCKSGKMVSVNKGDWDKSEGFEQDVNFIDSWLKKCRKVLKENGSIWVSGTQHIIYKVGYLLEKNDYDIINDIIWYKPNAPPNLSCKYFTHSQEIVLWARKSKNSQHTFNYEKMKFWNNTKDKLKNKDKQMRSVWSIPLIPKVEKEYGKHPTQKPLELLNRIITSSSNEEDLVLDPFVGSGTTGVVCNILNRKFIGIDTSKEYLDLAIKRFRDKKSKELLFHPTARNQITKFI</sequence>
<dbReference type="SUPFAM" id="SSF53335">
    <property type="entry name" value="S-adenosyl-L-methionine-dependent methyltransferases"/>
    <property type="match status" value="1"/>
</dbReference>
<dbReference type="InterPro" id="IPR002052">
    <property type="entry name" value="DNA_methylase_N6_adenine_CS"/>
</dbReference>
<dbReference type="PANTHER" id="PTHR13370">
    <property type="entry name" value="RNA METHYLASE-RELATED"/>
    <property type="match status" value="1"/>
</dbReference>
<comment type="similarity">
    <text evidence="1">Belongs to the N(4)/N(6)-methyltransferase family.</text>
</comment>
<dbReference type="EMBL" id="LAZR01013413">
    <property type="protein sequence ID" value="KKM22072.1"/>
    <property type="molecule type" value="Genomic_DNA"/>
</dbReference>
<dbReference type="GO" id="GO:0009007">
    <property type="term" value="F:site-specific DNA-methyltransferase (adenine-specific) activity"/>
    <property type="evidence" value="ECO:0007669"/>
    <property type="project" value="TreeGrafter"/>
</dbReference>
<feature type="domain" description="DNA methylase N-4/N-6" evidence="4">
    <location>
        <begin position="33"/>
        <end position="255"/>
    </location>
</feature>
<dbReference type="GO" id="GO:0005737">
    <property type="term" value="C:cytoplasm"/>
    <property type="evidence" value="ECO:0007669"/>
    <property type="project" value="TreeGrafter"/>
</dbReference>
<accession>A0A0F9I3J9</accession>
<gene>
    <name evidence="5" type="ORF">LCGC14_1629080</name>
</gene>
<comment type="caution">
    <text evidence="5">The sequence shown here is derived from an EMBL/GenBank/DDBJ whole genome shotgun (WGS) entry which is preliminary data.</text>
</comment>
<name>A0A0F9I3J9_9ZZZZ</name>